<feature type="domain" description="Copper amine oxidase-like N-terminal" evidence="1">
    <location>
        <begin position="60"/>
        <end position="97"/>
    </location>
</feature>
<reference evidence="2" key="1">
    <citation type="submission" date="2016-04" db="EMBL/GenBank/DDBJ databases">
        <authorList>
            <person name="Evans L.H."/>
            <person name="Alamgir A."/>
            <person name="Owens N."/>
            <person name="Weber N.D."/>
            <person name="Virtaneva K."/>
            <person name="Barbian K."/>
            <person name="Babar A."/>
            <person name="Rosenke K."/>
        </authorList>
    </citation>
    <scope>NUCLEOTIDE SEQUENCE</scope>
    <source>
        <strain evidence="2">86</strain>
    </source>
</reference>
<dbReference type="SUPFAM" id="SSF55383">
    <property type="entry name" value="Copper amine oxidase, domain N"/>
    <property type="match status" value="1"/>
</dbReference>
<organism evidence="2">
    <name type="scientific">uncultured Eubacteriales bacterium</name>
    <dbReference type="NCBI Taxonomy" id="172733"/>
    <lineage>
        <taxon>Bacteria</taxon>
        <taxon>Bacillati</taxon>
        <taxon>Bacillota</taxon>
        <taxon>Clostridia</taxon>
        <taxon>Eubacteriales</taxon>
        <taxon>environmental samples</taxon>
    </lineage>
</organism>
<dbReference type="AlphaFoldDB" id="A0A212J491"/>
<dbReference type="InterPro" id="IPR036582">
    <property type="entry name" value="Mao_N_sf"/>
</dbReference>
<evidence type="ECO:0000259" key="1">
    <source>
        <dbReference type="Pfam" id="PF07833"/>
    </source>
</evidence>
<evidence type="ECO:0000313" key="2">
    <source>
        <dbReference type="EMBL" id="SBV93975.1"/>
    </source>
</evidence>
<dbReference type="EMBL" id="FLUN01000001">
    <property type="protein sequence ID" value="SBV93975.1"/>
    <property type="molecule type" value="Genomic_DNA"/>
</dbReference>
<dbReference type="Pfam" id="PF07833">
    <property type="entry name" value="Cu_amine_oxidN1"/>
    <property type="match status" value="1"/>
</dbReference>
<accession>A0A212J491</accession>
<dbReference type="InterPro" id="IPR012854">
    <property type="entry name" value="Cu_amine_oxidase-like_N"/>
</dbReference>
<gene>
    <name evidence="2" type="ORF">KL86CLO1_10450</name>
</gene>
<sequence length="251" mass="27834">MKKERLKDFVSGIIVTALVLALASGTLAVYQKTATLDYAGINITLDGKSVIPTDANGNAVEPFAIDGTTYLPVRGIASALGLDVTWDDTTSTVVLNDIPQEDITDSEYKVAIQDMYIYCKLINVAKNMQRYAEFLKIYAGLADSETASDQLEKIIERCLDENRAGVSAVGDLLVKRIIKNEDRYMFNYLTDAQDQLVELHIAAYGYRRTKDSETYDKISPAYSAVIKESTKVITAAEELLESVFDNSQKKR</sequence>
<protein>
    <recommendedName>
        <fullName evidence="1">Copper amine oxidase-like N-terminal domain-containing protein</fullName>
    </recommendedName>
</protein>
<name>A0A212J491_9FIRM</name>
<proteinExistence type="predicted"/>